<dbReference type="GO" id="GO:0005524">
    <property type="term" value="F:ATP binding"/>
    <property type="evidence" value="ECO:0007669"/>
    <property type="project" value="UniProtKB-KW"/>
</dbReference>
<reference evidence="12" key="1">
    <citation type="submission" date="2025-08" db="UniProtKB">
        <authorList>
            <consortium name="RefSeq"/>
        </authorList>
    </citation>
    <scope>IDENTIFICATION</scope>
    <source>
        <tissue evidence="12">Leaf</tissue>
    </source>
</reference>
<dbReference type="RefSeq" id="XP_030520018.2">
    <property type="nucleotide sequence ID" value="XM_030664158.2"/>
</dbReference>
<keyword evidence="7" id="KW-0067">ATP-binding</keyword>
<dbReference type="PANTHER" id="PTHR48006">
    <property type="entry name" value="LEUCINE-RICH REPEAT-CONTAINING PROTEIN DDB_G0281931-RELATED"/>
    <property type="match status" value="1"/>
</dbReference>
<evidence type="ECO:0000313" key="12">
    <source>
        <dbReference type="RefSeq" id="XP_030520018.2"/>
    </source>
</evidence>
<accession>A0A8B8NCI3</accession>
<name>A0A8B8NCI3_9MYRT</name>
<dbReference type="AlphaFoldDB" id="A0A8B8NCI3"/>
<dbReference type="SUPFAM" id="SSF56112">
    <property type="entry name" value="Protein kinase-like (PK-like)"/>
    <property type="match status" value="1"/>
</dbReference>
<feature type="domain" description="Protein kinase" evidence="10">
    <location>
        <begin position="152"/>
        <end position="374"/>
    </location>
</feature>
<evidence type="ECO:0000256" key="5">
    <source>
        <dbReference type="ARBA" id="ARBA00022741"/>
    </source>
</evidence>
<dbReference type="InterPro" id="IPR011009">
    <property type="entry name" value="Kinase-like_dom_sf"/>
</dbReference>
<comment type="catalytic activity">
    <reaction evidence="8">
        <text>L-threonyl-[protein] + ATP = O-phospho-L-threonyl-[protein] + ADP + H(+)</text>
        <dbReference type="Rhea" id="RHEA:46608"/>
        <dbReference type="Rhea" id="RHEA-COMP:11060"/>
        <dbReference type="Rhea" id="RHEA-COMP:11605"/>
        <dbReference type="ChEBI" id="CHEBI:15378"/>
        <dbReference type="ChEBI" id="CHEBI:30013"/>
        <dbReference type="ChEBI" id="CHEBI:30616"/>
        <dbReference type="ChEBI" id="CHEBI:61977"/>
        <dbReference type="ChEBI" id="CHEBI:456216"/>
        <dbReference type="EC" id="2.7.11.1"/>
    </reaction>
</comment>
<dbReference type="EC" id="2.7.11.1" evidence="2"/>
<sequence>MTWRLASLATRVAEDVAVDVSDDVVDDMLRTCNGDPSVRPEISEDVRMLESKIFLAGSQQKDWPIKTAFLPQFARVLFKAEVSDEFHGAIFALQSLPLSGFGNELVLKRNWDLLKMVFNLRSFSFTESIEDDPPSPPKSFSLKELRVVTHDFSRDNVLAAGGFGKVSQGRLADGSLMAVKRARTVDQCSKEQFETEVQVGRSVSTHPNVLRLRGFCRTKKELLLVYPLMINNSLPYNLLERPDRCARPLDWTSRKRIALEAARGLAHLHTQGDIKIMHPYICAASVLPNVQFEAMIGSFCTAVIMHERNAGKGTIEWRTRTPRRGTGISFSSPLEENSADSGFDSQIYHRYKNVYVDTIACGIVGFTASKYSYT</sequence>
<keyword evidence="5" id="KW-0547">Nucleotide-binding</keyword>
<dbReference type="Gene3D" id="3.30.200.20">
    <property type="entry name" value="Phosphorylase Kinase, domain 1"/>
    <property type="match status" value="1"/>
</dbReference>
<gene>
    <name evidence="12" type="primary">LOC115733506</name>
</gene>
<dbReference type="GO" id="GO:0004672">
    <property type="term" value="F:protein kinase activity"/>
    <property type="evidence" value="ECO:0007669"/>
    <property type="project" value="InterPro"/>
</dbReference>
<dbReference type="InterPro" id="IPR001245">
    <property type="entry name" value="Ser-Thr/Tyr_kinase_cat_dom"/>
</dbReference>
<protein>
    <recommendedName>
        <fullName evidence="2">non-specific serine/threonine protein kinase</fullName>
        <ecNumber evidence="2">2.7.11.1</ecNumber>
    </recommendedName>
</protein>
<keyword evidence="11" id="KW-1185">Reference proteome</keyword>
<evidence type="ECO:0000256" key="9">
    <source>
        <dbReference type="ARBA" id="ARBA00048679"/>
    </source>
</evidence>
<comment type="subcellular location">
    <subcellularLocation>
        <location evidence="1">Membrane</location>
        <topology evidence="1">Single-pass type I membrane protein</topology>
    </subcellularLocation>
</comment>
<dbReference type="PROSITE" id="PS50011">
    <property type="entry name" value="PROTEIN_KINASE_DOM"/>
    <property type="match status" value="1"/>
</dbReference>
<evidence type="ECO:0000256" key="2">
    <source>
        <dbReference type="ARBA" id="ARBA00012513"/>
    </source>
</evidence>
<dbReference type="InterPro" id="IPR051824">
    <property type="entry name" value="LRR_Rcpt-Like_S/T_Kinase"/>
</dbReference>
<dbReference type="KEGG" id="rarg:115733506"/>
<dbReference type="Gene3D" id="1.10.510.10">
    <property type="entry name" value="Transferase(Phosphotransferase) domain 1"/>
    <property type="match status" value="1"/>
</dbReference>
<evidence type="ECO:0000256" key="3">
    <source>
        <dbReference type="ARBA" id="ARBA00022527"/>
    </source>
</evidence>
<keyword evidence="4" id="KW-0808">Transferase</keyword>
<evidence type="ECO:0000313" key="11">
    <source>
        <dbReference type="Proteomes" id="UP000827889"/>
    </source>
</evidence>
<keyword evidence="6" id="KW-0418">Kinase</keyword>
<organism evidence="11 12">
    <name type="scientific">Rhodamnia argentea</name>
    <dbReference type="NCBI Taxonomy" id="178133"/>
    <lineage>
        <taxon>Eukaryota</taxon>
        <taxon>Viridiplantae</taxon>
        <taxon>Streptophyta</taxon>
        <taxon>Embryophyta</taxon>
        <taxon>Tracheophyta</taxon>
        <taxon>Spermatophyta</taxon>
        <taxon>Magnoliopsida</taxon>
        <taxon>eudicotyledons</taxon>
        <taxon>Gunneridae</taxon>
        <taxon>Pentapetalae</taxon>
        <taxon>rosids</taxon>
        <taxon>malvids</taxon>
        <taxon>Myrtales</taxon>
        <taxon>Myrtaceae</taxon>
        <taxon>Myrtoideae</taxon>
        <taxon>Myrteae</taxon>
        <taxon>Australasian group</taxon>
        <taxon>Rhodamnia</taxon>
    </lineage>
</organism>
<evidence type="ECO:0000256" key="7">
    <source>
        <dbReference type="ARBA" id="ARBA00022840"/>
    </source>
</evidence>
<comment type="catalytic activity">
    <reaction evidence="9">
        <text>L-seryl-[protein] + ATP = O-phospho-L-seryl-[protein] + ADP + H(+)</text>
        <dbReference type="Rhea" id="RHEA:17989"/>
        <dbReference type="Rhea" id="RHEA-COMP:9863"/>
        <dbReference type="Rhea" id="RHEA-COMP:11604"/>
        <dbReference type="ChEBI" id="CHEBI:15378"/>
        <dbReference type="ChEBI" id="CHEBI:29999"/>
        <dbReference type="ChEBI" id="CHEBI:30616"/>
        <dbReference type="ChEBI" id="CHEBI:83421"/>
        <dbReference type="ChEBI" id="CHEBI:456216"/>
        <dbReference type="EC" id="2.7.11.1"/>
    </reaction>
</comment>
<proteinExistence type="predicted"/>
<keyword evidence="3" id="KW-0723">Serine/threonine-protein kinase</keyword>
<evidence type="ECO:0000256" key="4">
    <source>
        <dbReference type="ARBA" id="ARBA00022679"/>
    </source>
</evidence>
<evidence type="ECO:0000256" key="6">
    <source>
        <dbReference type="ARBA" id="ARBA00022777"/>
    </source>
</evidence>
<dbReference type="GeneID" id="115733506"/>
<dbReference type="PANTHER" id="PTHR48006:SF102">
    <property type="entry name" value="LEUCINE-RICH REPEAT-CONTAINING PROTEIN DDB_G0281931-RELATED"/>
    <property type="match status" value="1"/>
</dbReference>
<evidence type="ECO:0000256" key="1">
    <source>
        <dbReference type="ARBA" id="ARBA00004479"/>
    </source>
</evidence>
<evidence type="ECO:0000259" key="10">
    <source>
        <dbReference type="PROSITE" id="PS50011"/>
    </source>
</evidence>
<dbReference type="Proteomes" id="UP000827889">
    <property type="component" value="Chromosome 7"/>
</dbReference>
<dbReference type="InterPro" id="IPR000719">
    <property type="entry name" value="Prot_kinase_dom"/>
</dbReference>
<dbReference type="Pfam" id="PF07714">
    <property type="entry name" value="PK_Tyr_Ser-Thr"/>
    <property type="match status" value="1"/>
</dbReference>
<evidence type="ECO:0000256" key="8">
    <source>
        <dbReference type="ARBA" id="ARBA00047899"/>
    </source>
</evidence>